<dbReference type="Proteomes" id="UP001064048">
    <property type="component" value="Chromosome 21"/>
</dbReference>
<comment type="caution">
    <text evidence="1">The sequence shown here is derived from an EMBL/GenBank/DDBJ whole genome shotgun (WGS) entry which is preliminary data.</text>
</comment>
<organism evidence="1 2">
    <name type="scientific">Choristoneura fumiferana</name>
    <name type="common">Spruce budworm moth</name>
    <name type="synonym">Archips fumiferana</name>
    <dbReference type="NCBI Taxonomy" id="7141"/>
    <lineage>
        <taxon>Eukaryota</taxon>
        <taxon>Metazoa</taxon>
        <taxon>Ecdysozoa</taxon>
        <taxon>Arthropoda</taxon>
        <taxon>Hexapoda</taxon>
        <taxon>Insecta</taxon>
        <taxon>Pterygota</taxon>
        <taxon>Neoptera</taxon>
        <taxon>Endopterygota</taxon>
        <taxon>Lepidoptera</taxon>
        <taxon>Glossata</taxon>
        <taxon>Ditrysia</taxon>
        <taxon>Tortricoidea</taxon>
        <taxon>Tortricidae</taxon>
        <taxon>Tortricinae</taxon>
        <taxon>Choristoneura</taxon>
    </lineage>
</organism>
<name>A0ACC0KCT7_CHOFU</name>
<dbReference type="EMBL" id="CM046121">
    <property type="protein sequence ID" value="KAI8434010.1"/>
    <property type="molecule type" value="Genomic_DNA"/>
</dbReference>
<evidence type="ECO:0000313" key="1">
    <source>
        <dbReference type="EMBL" id="KAI8434010.1"/>
    </source>
</evidence>
<keyword evidence="2" id="KW-1185">Reference proteome</keyword>
<sequence length="563" mass="63591">MEVQKEINLDSVLESLGPYGRYNILNFVLLLFPILLSAFFECGFIFEAQQQFYRCEVPGCEQRFNDTSWMTYAIPIDHEKNKSESCRRYAPIGETLECSAAEFSSNKTIECDKYVYEIDKSLVQEFDLGCQEWKRALVGTIHNSGMFAAMLFMGAISDRYGRKIAVGLASIASFVFGMLRAFSPNYTMYVIMHFFEAGFGGGLYPSAYVLSNSLKIFINVISSGDKQKVTEYQIPTYNKAVVELVGLKQRVIVSAMCNMAFVVGVVLLAILAWFVDNWRTYVFILYSPAIIVAFYVWFMNESARWLLSKGRREEAVKILKSAAKINRLDPRKLELDNLGDPLLKPENQTVDKMSQFSKAIRSSIIWKRLLICSFLWMTCSLVYYGLSINSVSLSSNKYLSFMLVTLVEIPAYIVVAIVLDKYGRKKTLVVNYTTCAVTSLLFAFLPRSDWWSTGLYLVGKWSVTLAYSSVYIYVSEVFPTNMRQTLISVCSTAGRIGSLIAPLTPLLSLYHKCMPTVIFGAMCIVSSLLVLMLPETRNVRLPDTIEEAEALSGTKRKSDITNS</sequence>
<accession>A0ACC0KCT7</accession>
<reference evidence="1 2" key="1">
    <citation type="journal article" date="2022" name="Genome Biol. Evol.">
        <title>The Spruce Budworm Genome: Reconstructing the Evolutionary History of Antifreeze Proteins.</title>
        <authorList>
            <person name="Beliveau C."/>
            <person name="Gagne P."/>
            <person name="Picq S."/>
            <person name="Vernygora O."/>
            <person name="Keeling C.I."/>
            <person name="Pinkney K."/>
            <person name="Doucet D."/>
            <person name="Wen F."/>
            <person name="Johnston J.S."/>
            <person name="Maaroufi H."/>
            <person name="Boyle B."/>
            <person name="Laroche J."/>
            <person name="Dewar K."/>
            <person name="Juretic N."/>
            <person name="Blackburn G."/>
            <person name="Nisole A."/>
            <person name="Brunet B."/>
            <person name="Brandao M."/>
            <person name="Lumley L."/>
            <person name="Duan J."/>
            <person name="Quan G."/>
            <person name="Lucarotti C.J."/>
            <person name="Roe A.D."/>
            <person name="Sperling F.A.H."/>
            <person name="Levesque R.C."/>
            <person name="Cusson M."/>
        </authorList>
    </citation>
    <scope>NUCLEOTIDE SEQUENCE [LARGE SCALE GENOMIC DNA]</scope>
    <source>
        <strain evidence="1">Glfc:IPQL:Cfum</strain>
    </source>
</reference>
<proteinExistence type="predicted"/>
<evidence type="ECO:0000313" key="2">
    <source>
        <dbReference type="Proteomes" id="UP001064048"/>
    </source>
</evidence>
<protein>
    <submittedName>
        <fullName evidence="1">Uncharacterized protein</fullName>
    </submittedName>
</protein>
<gene>
    <name evidence="1" type="ORF">MSG28_012161</name>
</gene>